<keyword evidence="6" id="KW-0067">ATP-binding</keyword>
<dbReference type="SUPFAM" id="SSF52540">
    <property type="entry name" value="P-loop containing nucleoside triphosphate hydrolases"/>
    <property type="match status" value="1"/>
</dbReference>
<dbReference type="SUPFAM" id="SSF52047">
    <property type="entry name" value="RNI-like"/>
    <property type="match status" value="2"/>
</dbReference>
<dbReference type="InParanoid" id="W5LBT3"/>
<dbReference type="GeneTree" id="ENSGT01150000287004"/>
<dbReference type="Ensembl" id="ENSAMXT00000017295.2">
    <property type="protein sequence ID" value="ENSAMXP00000017295.2"/>
    <property type="gene ID" value="ENSAMXG00000016783.2"/>
</dbReference>
<keyword evidence="3" id="KW-0963">Cytoplasm</keyword>
<sequence>TDGSIDCTLHKEALRNAVLNSTQASTLLGGQSINDIILNHCYTPLSASVGEEACVEESEEWETLEAVLSREFGEGHGGRKVMLCGGAGMGKTTGVEQLIWDWAAGTRLQHYTFLLRVCVDTLFTSKKSLEGLLLTSHANFSTEALAIVLQRPAESLLLVLDGLDRFQNLLSECPPSDELVNDPQQPVGGAVLLHSLLEGFLLPGASILLTSREPILDLESLQCVHLLGFSQDQRRTFAQRFFQNEAKAEQILHHCEQAVGMAELCVCPTFFWMLCCVYKECKDRAPQTLTELCCIVTHKILQEHSVSMEAGKQLLCGLGKLADHCTSLTQTSCSSTEVFACGLQPFLGSAVLSAFLRLSGGDISSDEATFSFLSPVFREFVSAAAFYLDPSGGIPEEGEGLLHVFLAGLSDPAQRTLLKSSVGTFSSGRLSEFHQWLMSSVTEVLPGFEKEKHWRMFQLLHHAHSPVLVREGVGSCQWRTVSYSGLRVADCVALAYIVCCLGEMEHLNLYGSKLTEKQMLKLLPVFQLARSVNLSQSHLSSDGLRHLAQAMMDGQTTALNLSYSKLGDEAVKTLCPALKHSNLQTLNLRVCNLTPGCCEALGQMLSGSKLCVLDLGGNDLQDQGLSQLISAVGTSSCRLQDLSIGMCSLSGACVAVLSSALSSSLSELKILNLRDNSLAEDTLELLSQALQTGRSSLNTLTLFDCELTDSCCPSIAAILQSHNCHLTELDLSVNELGQSGALVIFDTLTAPQCPLKKLCMVRCELTEQVFSVLGSVLVSATSRLKELDIGINPVGDAGAKHLWKALKHPNCKLQHLDLEMISLTDASVDELCEAVAASTSLTSLILKNNGLTDLSVPRLVKLVQDRPIMKELNLQYNDFSEDVFELMDVCPRIQY</sequence>
<dbReference type="eggNOG" id="ENOG502SBIG">
    <property type="taxonomic scope" value="Eukaryota"/>
</dbReference>
<keyword evidence="9" id="KW-1185">Reference proteome</keyword>
<comment type="subcellular location">
    <subcellularLocation>
        <location evidence="1">Cytoplasm</location>
    </subcellularLocation>
</comment>
<dbReference type="GO" id="GO:0005524">
    <property type="term" value="F:ATP binding"/>
    <property type="evidence" value="ECO:0007669"/>
    <property type="project" value="UniProtKB-KW"/>
</dbReference>
<dbReference type="Gene3D" id="3.40.50.300">
    <property type="entry name" value="P-loop containing nucleotide triphosphate hydrolases"/>
    <property type="match status" value="1"/>
</dbReference>
<dbReference type="Pfam" id="PF13516">
    <property type="entry name" value="LRR_6"/>
    <property type="match status" value="2"/>
</dbReference>
<dbReference type="Bgee" id="ENSAMXG00000016783">
    <property type="expression patterns" value="Expressed in zone of skin and 14 other cell types or tissues"/>
</dbReference>
<dbReference type="Pfam" id="PF05729">
    <property type="entry name" value="NACHT"/>
    <property type="match status" value="1"/>
</dbReference>
<dbReference type="PANTHER" id="PTHR45690">
    <property type="entry name" value="NACHT, LRR AND PYD DOMAINS-CONTAINING PROTEIN 12"/>
    <property type="match status" value="1"/>
</dbReference>
<organism evidence="8 9">
    <name type="scientific">Astyanax mexicanus</name>
    <name type="common">Blind cave fish</name>
    <name type="synonym">Astyanax fasciatus mexicanus</name>
    <dbReference type="NCBI Taxonomy" id="7994"/>
    <lineage>
        <taxon>Eukaryota</taxon>
        <taxon>Metazoa</taxon>
        <taxon>Chordata</taxon>
        <taxon>Craniata</taxon>
        <taxon>Vertebrata</taxon>
        <taxon>Euteleostomi</taxon>
        <taxon>Actinopterygii</taxon>
        <taxon>Neopterygii</taxon>
        <taxon>Teleostei</taxon>
        <taxon>Ostariophysi</taxon>
        <taxon>Characiformes</taxon>
        <taxon>Characoidei</taxon>
        <taxon>Acestrorhamphidae</taxon>
        <taxon>Acestrorhamphinae</taxon>
        <taxon>Astyanax</taxon>
    </lineage>
</organism>
<feature type="domain" description="NACHT" evidence="7">
    <location>
        <begin position="79"/>
        <end position="212"/>
    </location>
</feature>
<evidence type="ECO:0000313" key="8">
    <source>
        <dbReference type="Ensembl" id="ENSAMXP00000017295.2"/>
    </source>
</evidence>
<dbReference type="InterPro" id="IPR032675">
    <property type="entry name" value="LRR_dom_sf"/>
</dbReference>
<keyword evidence="5" id="KW-0547">Nucleotide-binding</keyword>
<dbReference type="InterPro" id="IPR027417">
    <property type="entry name" value="P-loop_NTPase"/>
</dbReference>
<dbReference type="HOGENOM" id="CLU_002274_3_0_1"/>
<dbReference type="FunCoup" id="W5LBT3">
    <property type="interactions" value="42"/>
</dbReference>
<dbReference type="GO" id="GO:0005829">
    <property type="term" value="C:cytosol"/>
    <property type="evidence" value="ECO:0007669"/>
    <property type="project" value="UniProtKB-SubCell"/>
</dbReference>
<dbReference type="InterPro" id="IPR001611">
    <property type="entry name" value="Leu-rich_rpt"/>
</dbReference>
<reference evidence="9" key="2">
    <citation type="journal article" date="2014" name="Nat. Commun.">
        <title>The cavefish genome reveals candidate genes for eye loss.</title>
        <authorList>
            <person name="McGaugh S.E."/>
            <person name="Gross J.B."/>
            <person name="Aken B."/>
            <person name="Blin M."/>
            <person name="Borowsky R."/>
            <person name="Chalopin D."/>
            <person name="Hinaux H."/>
            <person name="Jeffery W.R."/>
            <person name="Keene A."/>
            <person name="Ma L."/>
            <person name="Minx P."/>
            <person name="Murphy D."/>
            <person name="O'Quin K.E."/>
            <person name="Retaux S."/>
            <person name="Rohner N."/>
            <person name="Searle S.M."/>
            <person name="Stahl B.A."/>
            <person name="Tabin C."/>
            <person name="Volff J.N."/>
            <person name="Yoshizawa M."/>
            <person name="Warren W.C."/>
        </authorList>
    </citation>
    <scope>NUCLEOTIDE SEQUENCE [LARGE SCALE GENOMIC DNA]</scope>
    <source>
        <strain evidence="9">female</strain>
    </source>
</reference>
<comment type="similarity">
    <text evidence="2">Belongs to the NLRP family.</text>
</comment>
<evidence type="ECO:0000256" key="5">
    <source>
        <dbReference type="ARBA" id="ARBA00022741"/>
    </source>
</evidence>
<evidence type="ECO:0000256" key="3">
    <source>
        <dbReference type="ARBA" id="ARBA00022490"/>
    </source>
</evidence>
<proteinExistence type="inferred from homology"/>
<reference evidence="8" key="4">
    <citation type="submission" date="2025-09" db="UniProtKB">
        <authorList>
            <consortium name="Ensembl"/>
        </authorList>
    </citation>
    <scope>IDENTIFICATION</scope>
</reference>
<evidence type="ECO:0000256" key="2">
    <source>
        <dbReference type="ARBA" id="ARBA00008665"/>
    </source>
</evidence>
<reference evidence="8" key="3">
    <citation type="submission" date="2025-08" db="UniProtKB">
        <authorList>
            <consortium name="Ensembl"/>
        </authorList>
    </citation>
    <scope>IDENTIFICATION</scope>
</reference>
<dbReference type="PANTHER" id="PTHR45690:SF19">
    <property type="entry name" value="NACHT, LRR AND PYD DOMAINS-CONTAINING PROTEIN 3"/>
    <property type="match status" value="1"/>
</dbReference>
<keyword evidence="4" id="KW-0677">Repeat</keyword>
<dbReference type="Proteomes" id="UP000018467">
    <property type="component" value="Unassembled WGS sequence"/>
</dbReference>
<evidence type="ECO:0000313" key="9">
    <source>
        <dbReference type="Proteomes" id="UP000018467"/>
    </source>
</evidence>
<name>W5LBT3_ASTMX</name>
<dbReference type="AlphaFoldDB" id="W5LBT3"/>
<dbReference type="InterPro" id="IPR007111">
    <property type="entry name" value="NACHT_NTPase"/>
</dbReference>
<dbReference type="SMART" id="SM00368">
    <property type="entry name" value="LRR_RI"/>
    <property type="match status" value="10"/>
</dbReference>
<evidence type="ECO:0000259" key="7">
    <source>
        <dbReference type="PROSITE" id="PS50837"/>
    </source>
</evidence>
<evidence type="ECO:0000256" key="6">
    <source>
        <dbReference type="ARBA" id="ARBA00022840"/>
    </source>
</evidence>
<dbReference type="PROSITE" id="PS50837">
    <property type="entry name" value="NACHT"/>
    <property type="match status" value="1"/>
</dbReference>
<protein>
    <submittedName>
        <fullName evidence="8">Si:ch73-233m11.2</fullName>
    </submittedName>
</protein>
<reference evidence="9" key="1">
    <citation type="submission" date="2013-03" db="EMBL/GenBank/DDBJ databases">
        <authorList>
            <person name="Jeffery W."/>
            <person name="Warren W."/>
            <person name="Wilson R.K."/>
        </authorList>
    </citation>
    <scope>NUCLEOTIDE SEQUENCE</scope>
    <source>
        <strain evidence="9">female</strain>
    </source>
</reference>
<dbReference type="Gene3D" id="3.80.10.10">
    <property type="entry name" value="Ribonuclease Inhibitor"/>
    <property type="match status" value="2"/>
</dbReference>
<dbReference type="InterPro" id="IPR050637">
    <property type="entry name" value="NLRP_innate_immun_reg"/>
</dbReference>
<evidence type="ECO:0000256" key="4">
    <source>
        <dbReference type="ARBA" id="ARBA00022737"/>
    </source>
</evidence>
<accession>W5LBT3</accession>
<evidence type="ECO:0000256" key="1">
    <source>
        <dbReference type="ARBA" id="ARBA00004496"/>
    </source>
</evidence>